<dbReference type="EMBL" id="CAXITT010000410">
    <property type="protein sequence ID" value="CAL1541009.1"/>
    <property type="molecule type" value="Genomic_DNA"/>
</dbReference>
<gene>
    <name evidence="1" type="ORF">GSLYS_00014652001</name>
</gene>
<name>A0AAV2I573_LYMST</name>
<sequence length="185" mass="21018">MVCLGAWATLVTSAYQSSHQPSAELMSLLNLAGNLPVGRTRNRPHYGKRVPHLRPDKPDALDKLNTYESKTISTDLVPAEVVPERRADWYRNFRGASPLRGAYTGLFSDEPEKGQRFFDTLWGFEVHGFKKRSVGDSDFSRLVGFNVPGWKRDDDKRALDSHRRKKGRKRKGYLDSLGGFNVHGW</sequence>
<dbReference type="AlphaFoldDB" id="A0AAV2I573"/>
<comment type="caution">
    <text evidence="1">The sequence shown here is derived from an EMBL/GenBank/DDBJ whole genome shotgun (WGS) entry which is preliminary data.</text>
</comment>
<keyword evidence="2" id="KW-1185">Reference proteome</keyword>
<proteinExistence type="predicted"/>
<dbReference type="Proteomes" id="UP001497497">
    <property type="component" value="Unassembled WGS sequence"/>
</dbReference>
<reference evidence="1 2" key="1">
    <citation type="submission" date="2024-04" db="EMBL/GenBank/DDBJ databases">
        <authorList>
            <consortium name="Genoscope - CEA"/>
            <person name="William W."/>
        </authorList>
    </citation>
    <scope>NUCLEOTIDE SEQUENCE [LARGE SCALE GENOMIC DNA]</scope>
</reference>
<protein>
    <submittedName>
        <fullName evidence="1">Uncharacterized protein</fullName>
    </submittedName>
</protein>
<accession>A0AAV2I573</accession>
<organism evidence="1 2">
    <name type="scientific">Lymnaea stagnalis</name>
    <name type="common">Great pond snail</name>
    <name type="synonym">Helix stagnalis</name>
    <dbReference type="NCBI Taxonomy" id="6523"/>
    <lineage>
        <taxon>Eukaryota</taxon>
        <taxon>Metazoa</taxon>
        <taxon>Spiralia</taxon>
        <taxon>Lophotrochozoa</taxon>
        <taxon>Mollusca</taxon>
        <taxon>Gastropoda</taxon>
        <taxon>Heterobranchia</taxon>
        <taxon>Euthyneura</taxon>
        <taxon>Panpulmonata</taxon>
        <taxon>Hygrophila</taxon>
        <taxon>Lymnaeoidea</taxon>
        <taxon>Lymnaeidae</taxon>
        <taxon>Lymnaea</taxon>
    </lineage>
</organism>
<evidence type="ECO:0000313" key="1">
    <source>
        <dbReference type="EMBL" id="CAL1541009.1"/>
    </source>
</evidence>
<evidence type="ECO:0000313" key="2">
    <source>
        <dbReference type="Proteomes" id="UP001497497"/>
    </source>
</evidence>